<proteinExistence type="predicted"/>
<dbReference type="EMBL" id="JABXXQ010000877">
    <property type="protein sequence ID" value="NVN32470.1"/>
    <property type="molecule type" value="Genomic_DNA"/>
</dbReference>
<dbReference type="AlphaFoldDB" id="A0A850NVY2"/>
<dbReference type="Proteomes" id="UP000565205">
    <property type="component" value="Unassembled WGS sequence"/>
</dbReference>
<feature type="non-terminal residue" evidence="2">
    <location>
        <position position="1"/>
    </location>
</feature>
<evidence type="ECO:0000313" key="2">
    <source>
        <dbReference type="EMBL" id="NVN32470.1"/>
    </source>
</evidence>
<gene>
    <name evidence="2" type="ORF">HUK83_19260</name>
</gene>
<evidence type="ECO:0000313" key="3">
    <source>
        <dbReference type="Proteomes" id="UP000565205"/>
    </source>
</evidence>
<accession>A0A850NVY2</accession>
<reference evidence="2 3" key="1">
    <citation type="submission" date="2020-06" db="EMBL/GenBank/DDBJ databases">
        <title>Description of novel acetic acid bacteria.</title>
        <authorList>
            <person name="Sombolestani A."/>
        </authorList>
    </citation>
    <scope>NUCLEOTIDE SEQUENCE [LARGE SCALE GENOMIC DNA]</scope>
    <source>
        <strain evidence="2 3">LMG 26838</strain>
    </source>
</reference>
<organism evidence="2 3">
    <name type="scientific">Endobacter medicaginis</name>
    <dbReference type="NCBI Taxonomy" id="1181271"/>
    <lineage>
        <taxon>Bacteria</taxon>
        <taxon>Pseudomonadati</taxon>
        <taxon>Pseudomonadota</taxon>
        <taxon>Alphaproteobacteria</taxon>
        <taxon>Acetobacterales</taxon>
        <taxon>Acetobacteraceae</taxon>
        <taxon>Endobacter</taxon>
    </lineage>
</organism>
<name>A0A850NVY2_9PROT</name>
<evidence type="ECO:0000256" key="1">
    <source>
        <dbReference type="SAM" id="Phobius"/>
    </source>
</evidence>
<keyword evidence="1" id="KW-1133">Transmembrane helix</keyword>
<protein>
    <submittedName>
        <fullName evidence="2">Uncharacterized protein</fullName>
    </submittedName>
</protein>
<comment type="caution">
    <text evidence="2">The sequence shown here is derived from an EMBL/GenBank/DDBJ whole genome shotgun (WGS) entry which is preliminary data.</text>
</comment>
<sequence length="61" mass="6525">AQHGPLAHVEAQRPLRRAVELGLLIVVGMGVYGGMLHALGVVSAAEAWRGLSGRLRRRRAS</sequence>
<keyword evidence="1" id="KW-0812">Transmembrane</keyword>
<keyword evidence="1" id="KW-0472">Membrane</keyword>
<feature type="transmembrane region" description="Helical" evidence="1">
    <location>
        <begin position="23"/>
        <end position="48"/>
    </location>
</feature>